<evidence type="ECO:0000313" key="1">
    <source>
        <dbReference type="EMBL" id="QDY88778.1"/>
    </source>
</evidence>
<dbReference type="AlphaFoldDB" id="A0A5B8K4R5"/>
<organism evidence="1 2">
    <name type="scientific">Mycoplasma anserisalpingitidis</name>
    <dbReference type="NCBI Taxonomy" id="519450"/>
    <lineage>
        <taxon>Bacteria</taxon>
        <taxon>Bacillati</taxon>
        <taxon>Mycoplasmatota</taxon>
        <taxon>Mollicutes</taxon>
        <taxon>Mycoplasmataceae</taxon>
        <taxon>Mycoplasma</taxon>
    </lineage>
</organism>
<dbReference type="GO" id="GO:0016740">
    <property type="term" value="F:transferase activity"/>
    <property type="evidence" value="ECO:0007669"/>
    <property type="project" value="UniProtKB-KW"/>
</dbReference>
<accession>A0A5B8K4R5</accession>
<dbReference type="EMBL" id="CP041663">
    <property type="protein sequence ID" value="QDY88778.1"/>
    <property type="molecule type" value="Genomic_DNA"/>
</dbReference>
<dbReference type="InterPro" id="IPR014942">
    <property type="entry name" value="AbiEii"/>
</dbReference>
<dbReference type="Proteomes" id="UP000317512">
    <property type="component" value="Chromosome"/>
</dbReference>
<keyword evidence="1" id="KW-0808">Transferase</keyword>
<dbReference type="OrthoDB" id="9808443at2"/>
<dbReference type="Pfam" id="PF08843">
    <property type="entry name" value="AbiEii"/>
    <property type="match status" value="1"/>
</dbReference>
<sequence length="279" mass="32905">MTKEKLTYICRKISEDTGVSFNSVMLYYFLESILKKLATSKYKGKFIFKGGFLLSNVVGINTRTTTDIDFLLYNLELSKQNVIQILSEVFEPQKSDVVFYELRSIEPIKKEDEYGGFRVSVLCKMENIKQIIPLDIATGDIITPHPIDYKYVSSFDSDEIRIKAYPLETMLAEKIHTIYNKGFLNSRSKDYYDLYIIYKLKQKEVNWKILKDACIRTFKYRKTEFNIRKIIDLLEDLRDDDSFSERWKSYSIKNTFVKETTFEEIIDNSIELIKKILNT</sequence>
<name>A0A5B8K4R5_9MOLU</name>
<evidence type="ECO:0000313" key="2">
    <source>
        <dbReference type="Proteomes" id="UP000317512"/>
    </source>
</evidence>
<protein>
    <submittedName>
        <fullName evidence="1">Nucleotidyl transferase AbiEii/AbiGii toxin family protein</fullName>
    </submittedName>
</protein>
<reference evidence="2" key="1">
    <citation type="submission" date="2019-07" db="EMBL/GenBank/DDBJ databases">
        <title>Complete genome sequences of three Mycoplasma sp. 1220 strains.</title>
        <authorList>
            <person name="Grozner D."/>
            <person name="Forro B."/>
            <person name="Kovacs A.B."/>
            <person name="Marton S."/>
            <person name="Banyai K."/>
            <person name="Kreizinger Z."/>
            <person name="Sulyok K.M."/>
            <person name="Gyuranecz M."/>
        </authorList>
    </citation>
    <scope>NUCLEOTIDE SEQUENCE [LARGE SCALE GENOMIC DNA]</scope>
    <source>
        <strain evidence="2">MYCAV93</strain>
    </source>
</reference>
<dbReference type="Gene3D" id="3.10.450.620">
    <property type="entry name" value="JHP933, nucleotidyltransferase-like core domain"/>
    <property type="match status" value="1"/>
</dbReference>
<gene>
    <name evidence="1" type="ORF">FOY43_03555</name>
</gene>
<proteinExistence type="predicted"/>